<accession>A0AAP0L3G0</accession>
<name>A0AAP0L3G0_9MAGN</name>
<sequence length="181" mass="20695">MEIRDFWYLTNLFLTTPSTRTLPPIYSSPAMLMRSSTVSSSSSPSPSSQLFDFFPFFRRTGFSLSLSISSSTPFLFFFFFFFFLFTASPPFLGFLFRPPFGGLVSNRSLSRFSPTETILGKFDSDLLDRSQAFTPDIHDGNRRFDPSLASSSAMILISDSKDVIFFERFFRVSSKQNHYVI</sequence>
<evidence type="ECO:0000313" key="2">
    <source>
        <dbReference type="EMBL" id="KAK9163752.1"/>
    </source>
</evidence>
<protein>
    <submittedName>
        <fullName evidence="2">Uncharacterized protein</fullName>
    </submittedName>
</protein>
<proteinExistence type="predicted"/>
<keyword evidence="1" id="KW-0812">Transmembrane</keyword>
<feature type="transmembrane region" description="Helical" evidence="1">
    <location>
        <begin position="74"/>
        <end position="96"/>
    </location>
</feature>
<organism evidence="2 3">
    <name type="scientific">Stephania yunnanensis</name>
    <dbReference type="NCBI Taxonomy" id="152371"/>
    <lineage>
        <taxon>Eukaryota</taxon>
        <taxon>Viridiplantae</taxon>
        <taxon>Streptophyta</taxon>
        <taxon>Embryophyta</taxon>
        <taxon>Tracheophyta</taxon>
        <taxon>Spermatophyta</taxon>
        <taxon>Magnoliopsida</taxon>
        <taxon>Ranunculales</taxon>
        <taxon>Menispermaceae</taxon>
        <taxon>Menispermoideae</taxon>
        <taxon>Cissampelideae</taxon>
        <taxon>Stephania</taxon>
    </lineage>
</organism>
<evidence type="ECO:0000313" key="3">
    <source>
        <dbReference type="Proteomes" id="UP001420932"/>
    </source>
</evidence>
<keyword evidence="1" id="KW-1133">Transmembrane helix</keyword>
<keyword evidence="3" id="KW-1185">Reference proteome</keyword>
<dbReference type="EMBL" id="JBBNAF010000002">
    <property type="protein sequence ID" value="KAK9163752.1"/>
    <property type="molecule type" value="Genomic_DNA"/>
</dbReference>
<evidence type="ECO:0000256" key="1">
    <source>
        <dbReference type="SAM" id="Phobius"/>
    </source>
</evidence>
<dbReference type="AlphaFoldDB" id="A0AAP0L3G0"/>
<gene>
    <name evidence="2" type="ORF">Syun_004654</name>
</gene>
<keyword evidence="1" id="KW-0472">Membrane</keyword>
<comment type="caution">
    <text evidence="2">The sequence shown here is derived from an EMBL/GenBank/DDBJ whole genome shotgun (WGS) entry which is preliminary data.</text>
</comment>
<reference evidence="2 3" key="1">
    <citation type="submission" date="2024-01" db="EMBL/GenBank/DDBJ databases">
        <title>Genome assemblies of Stephania.</title>
        <authorList>
            <person name="Yang L."/>
        </authorList>
    </citation>
    <scope>NUCLEOTIDE SEQUENCE [LARGE SCALE GENOMIC DNA]</scope>
    <source>
        <strain evidence="2">YNDBR</strain>
        <tissue evidence="2">Leaf</tissue>
    </source>
</reference>
<dbReference type="Proteomes" id="UP001420932">
    <property type="component" value="Unassembled WGS sequence"/>
</dbReference>